<keyword evidence="6" id="KW-0808">Transferase</keyword>
<evidence type="ECO:0000259" key="12">
    <source>
        <dbReference type="PROSITE" id="PS50109"/>
    </source>
</evidence>
<dbReference type="GO" id="GO:0016036">
    <property type="term" value="P:cellular response to phosphate starvation"/>
    <property type="evidence" value="ECO:0007669"/>
    <property type="project" value="TreeGrafter"/>
</dbReference>
<feature type="domain" description="HAMP" evidence="13">
    <location>
        <begin position="156"/>
        <end position="208"/>
    </location>
</feature>
<sequence>MFTMVGLDLVAAHLSLQRSLYTYAEHNQADQAADWAQLMAVLYDEFGSWTAVQQHLPDEAALQIDGHKLGQIKAVIITRNNDVIKTQTKATPTPTWKSSPILFHGHQIGVLHMQGYIPSQVGRLKLQITRDFDEAQFAVLAVISLLAFLFISSSIRSFLEPLEQLAESATAMTAGDFDAPLPENGDEEMQKVVNAFSVTQQRLHEARETRKKVLADIHHELRTPLNVIANRLEAIHLGLFHWDEQTAAVLQEETERIQTIVDELEQLNDVDAGVRKLDCIWVVVQEWLPKIVSLFAAEADHRSVNLKLSMPVSPLCIWMDKNKMSQVVVNLVSNALRYTPPGKNIFVGVKSTIGQVLLSVRDEGVGIEPEHLPFVFERLYRVESSRNRETGGAGLGLAIVKEVVNAHGGEVTVRSWPGKGTCFQILLPEHDLNQHDVNQEN</sequence>
<evidence type="ECO:0000256" key="9">
    <source>
        <dbReference type="ARBA" id="ARBA00022840"/>
    </source>
</evidence>
<keyword evidence="10" id="KW-0902">Two-component regulatory system</keyword>
<dbReference type="InterPro" id="IPR050351">
    <property type="entry name" value="BphY/WalK/GraS-like"/>
</dbReference>
<dbReference type="SMART" id="SM00387">
    <property type="entry name" value="HATPase_c"/>
    <property type="match status" value="1"/>
</dbReference>
<dbReference type="Pfam" id="PF00672">
    <property type="entry name" value="HAMP"/>
    <property type="match status" value="1"/>
</dbReference>
<dbReference type="SMART" id="SM00304">
    <property type="entry name" value="HAMP"/>
    <property type="match status" value="1"/>
</dbReference>
<evidence type="ECO:0000256" key="1">
    <source>
        <dbReference type="ARBA" id="ARBA00000085"/>
    </source>
</evidence>
<feature type="domain" description="Histidine kinase" evidence="12">
    <location>
        <begin position="216"/>
        <end position="431"/>
    </location>
</feature>
<dbReference type="Proteomes" id="UP000663505">
    <property type="component" value="Chromosome"/>
</dbReference>
<evidence type="ECO:0000259" key="13">
    <source>
        <dbReference type="PROSITE" id="PS50885"/>
    </source>
</evidence>
<evidence type="ECO:0000256" key="10">
    <source>
        <dbReference type="ARBA" id="ARBA00023012"/>
    </source>
</evidence>
<comment type="catalytic activity">
    <reaction evidence="1">
        <text>ATP + protein L-histidine = ADP + protein N-phospho-L-histidine.</text>
        <dbReference type="EC" id="2.7.13.3"/>
    </reaction>
</comment>
<keyword evidence="11" id="KW-0472">Membrane</keyword>
<keyword evidence="7" id="KW-0547">Nucleotide-binding</keyword>
<dbReference type="CDD" id="cd00075">
    <property type="entry name" value="HATPase"/>
    <property type="match status" value="1"/>
</dbReference>
<dbReference type="SUPFAM" id="SSF55874">
    <property type="entry name" value="ATPase domain of HSP90 chaperone/DNA topoisomerase II/histidine kinase"/>
    <property type="match status" value="1"/>
</dbReference>
<keyword evidence="8 14" id="KW-0418">Kinase</keyword>
<name>A0A9X7VVY1_9BACL</name>
<dbReference type="PROSITE" id="PS50109">
    <property type="entry name" value="HIS_KIN"/>
    <property type="match status" value="1"/>
</dbReference>
<proteinExistence type="predicted"/>
<dbReference type="FunFam" id="3.30.565.10:FF:000006">
    <property type="entry name" value="Sensor histidine kinase WalK"/>
    <property type="match status" value="1"/>
</dbReference>
<reference evidence="14 15" key="1">
    <citation type="submission" date="2021-02" db="EMBL/GenBank/DDBJ databases">
        <title>Alicyclobacillus curvatus sp. nov. and Alicyclobacillus mengziensis sp. nov., two acidophilic bacteria isolated from acid mine drainage.</title>
        <authorList>
            <person name="Huang Y."/>
        </authorList>
    </citation>
    <scope>NUCLEOTIDE SEQUENCE [LARGE SCALE GENOMIC DNA]</scope>
    <source>
        <strain evidence="14 15">S30H14</strain>
    </source>
</reference>
<dbReference type="SMART" id="SM00388">
    <property type="entry name" value="HisKA"/>
    <property type="match status" value="1"/>
</dbReference>
<dbReference type="InterPro" id="IPR004358">
    <property type="entry name" value="Sig_transdc_His_kin-like_C"/>
</dbReference>
<evidence type="ECO:0000256" key="7">
    <source>
        <dbReference type="ARBA" id="ARBA00022741"/>
    </source>
</evidence>
<dbReference type="GO" id="GO:0000155">
    <property type="term" value="F:phosphorelay sensor kinase activity"/>
    <property type="evidence" value="ECO:0007669"/>
    <property type="project" value="InterPro"/>
</dbReference>
<organism evidence="14 15">
    <name type="scientific">Alicyclobacillus mengziensis</name>
    <dbReference type="NCBI Taxonomy" id="2931921"/>
    <lineage>
        <taxon>Bacteria</taxon>
        <taxon>Bacillati</taxon>
        <taxon>Bacillota</taxon>
        <taxon>Bacilli</taxon>
        <taxon>Bacillales</taxon>
        <taxon>Alicyclobacillaceae</taxon>
        <taxon>Alicyclobacillus</taxon>
    </lineage>
</organism>
<dbReference type="KEGG" id="afx:JZ786_16120"/>
<dbReference type="SUPFAM" id="SSF47384">
    <property type="entry name" value="Homodimeric domain of signal transducing histidine kinase"/>
    <property type="match status" value="1"/>
</dbReference>
<dbReference type="PROSITE" id="PS50885">
    <property type="entry name" value="HAMP"/>
    <property type="match status" value="1"/>
</dbReference>
<dbReference type="PANTHER" id="PTHR45453">
    <property type="entry name" value="PHOSPHATE REGULON SENSOR PROTEIN PHOR"/>
    <property type="match status" value="1"/>
</dbReference>
<evidence type="ECO:0000256" key="2">
    <source>
        <dbReference type="ARBA" id="ARBA00004651"/>
    </source>
</evidence>
<evidence type="ECO:0000256" key="11">
    <source>
        <dbReference type="ARBA" id="ARBA00023136"/>
    </source>
</evidence>
<dbReference type="EMBL" id="CP071182">
    <property type="protein sequence ID" value="QSO46046.1"/>
    <property type="molecule type" value="Genomic_DNA"/>
</dbReference>
<dbReference type="GO" id="GO:0005524">
    <property type="term" value="F:ATP binding"/>
    <property type="evidence" value="ECO:0007669"/>
    <property type="project" value="UniProtKB-KW"/>
</dbReference>
<dbReference type="InterPro" id="IPR003594">
    <property type="entry name" value="HATPase_dom"/>
</dbReference>
<dbReference type="InterPro" id="IPR005467">
    <property type="entry name" value="His_kinase_dom"/>
</dbReference>
<accession>A0A9X7VVY1</accession>
<dbReference type="CDD" id="cd00082">
    <property type="entry name" value="HisKA"/>
    <property type="match status" value="1"/>
</dbReference>
<evidence type="ECO:0000313" key="15">
    <source>
        <dbReference type="Proteomes" id="UP000663505"/>
    </source>
</evidence>
<keyword evidence="4" id="KW-1003">Cell membrane</keyword>
<evidence type="ECO:0000256" key="6">
    <source>
        <dbReference type="ARBA" id="ARBA00022679"/>
    </source>
</evidence>
<keyword evidence="9" id="KW-0067">ATP-binding</keyword>
<gene>
    <name evidence="14" type="ORF">JZ786_16120</name>
</gene>
<evidence type="ECO:0000313" key="14">
    <source>
        <dbReference type="EMBL" id="QSO46046.1"/>
    </source>
</evidence>
<keyword evidence="15" id="KW-1185">Reference proteome</keyword>
<dbReference type="SUPFAM" id="SSF158472">
    <property type="entry name" value="HAMP domain-like"/>
    <property type="match status" value="1"/>
</dbReference>
<dbReference type="Pfam" id="PF00512">
    <property type="entry name" value="HisKA"/>
    <property type="match status" value="1"/>
</dbReference>
<dbReference type="Gene3D" id="1.10.287.130">
    <property type="match status" value="1"/>
</dbReference>
<comment type="subcellular location">
    <subcellularLocation>
        <location evidence="2">Cell membrane</location>
        <topology evidence="2">Multi-pass membrane protein</topology>
    </subcellularLocation>
</comment>
<dbReference type="GO" id="GO:0004721">
    <property type="term" value="F:phosphoprotein phosphatase activity"/>
    <property type="evidence" value="ECO:0007669"/>
    <property type="project" value="TreeGrafter"/>
</dbReference>
<evidence type="ECO:0000256" key="3">
    <source>
        <dbReference type="ARBA" id="ARBA00012438"/>
    </source>
</evidence>
<dbReference type="PRINTS" id="PR00344">
    <property type="entry name" value="BCTRLSENSOR"/>
</dbReference>
<protein>
    <recommendedName>
        <fullName evidence="3">histidine kinase</fullName>
        <ecNumber evidence="3">2.7.13.3</ecNumber>
    </recommendedName>
</protein>
<dbReference type="InterPro" id="IPR003661">
    <property type="entry name" value="HisK_dim/P_dom"/>
</dbReference>
<evidence type="ECO:0000256" key="5">
    <source>
        <dbReference type="ARBA" id="ARBA00022553"/>
    </source>
</evidence>
<dbReference type="PANTHER" id="PTHR45453:SF1">
    <property type="entry name" value="PHOSPHATE REGULON SENSOR PROTEIN PHOR"/>
    <property type="match status" value="1"/>
</dbReference>
<dbReference type="RefSeq" id="WP_206655418.1">
    <property type="nucleotide sequence ID" value="NZ_CP071182.1"/>
</dbReference>
<dbReference type="Pfam" id="PF02518">
    <property type="entry name" value="HATPase_c"/>
    <property type="match status" value="1"/>
</dbReference>
<keyword evidence="5" id="KW-0597">Phosphoprotein</keyword>
<dbReference type="AlphaFoldDB" id="A0A9X7VVY1"/>
<dbReference type="CDD" id="cd06225">
    <property type="entry name" value="HAMP"/>
    <property type="match status" value="1"/>
</dbReference>
<dbReference type="InterPro" id="IPR003660">
    <property type="entry name" value="HAMP_dom"/>
</dbReference>
<evidence type="ECO:0000256" key="4">
    <source>
        <dbReference type="ARBA" id="ARBA00022475"/>
    </source>
</evidence>
<evidence type="ECO:0000256" key="8">
    <source>
        <dbReference type="ARBA" id="ARBA00022777"/>
    </source>
</evidence>
<dbReference type="GO" id="GO:0005886">
    <property type="term" value="C:plasma membrane"/>
    <property type="evidence" value="ECO:0007669"/>
    <property type="project" value="UniProtKB-SubCell"/>
</dbReference>
<dbReference type="InterPro" id="IPR036890">
    <property type="entry name" value="HATPase_C_sf"/>
</dbReference>
<dbReference type="EC" id="2.7.13.3" evidence="3"/>
<dbReference type="Gene3D" id="3.30.565.10">
    <property type="entry name" value="Histidine kinase-like ATPase, C-terminal domain"/>
    <property type="match status" value="1"/>
</dbReference>
<dbReference type="InterPro" id="IPR036097">
    <property type="entry name" value="HisK_dim/P_sf"/>
</dbReference>